<accession>A0ABT0FUX3</accession>
<dbReference type="EMBL" id="JAKRKC020000001">
    <property type="protein sequence ID" value="MCK2215698.1"/>
    <property type="molecule type" value="Genomic_DNA"/>
</dbReference>
<evidence type="ECO:0000313" key="6">
    <source>
        <dbReference type="Proteomes" id="UP001317259"/>
    </source>
</evidence>
<comment type="caution">
    <text evidence="5">The sequence shown here is derived from an EMBL/GenBank/DDBJ whole genome shotgun (WGS) entry which is preliminary data.</text>
</comment>
<keyword evidence="6" id="KW-1185">Reference proteome</keyword>
<dbReference type="PANTHER" id="PTHR35526">
    <property type="entry name" value="ANTI-SIGMA-F FACTOR RSBW-RELATED"/>
    <property type="match status" value="1"/>
</dbReference>
<dbReference type="GO" id="GO:0016301">
    <property type="term" value="F:kinase activity"/>
    <property type="evidence" value="ECO:0007669"/>
    <property type="project" value="UniProtKB-KW"/>
</dbReference>
<keyword evidence="2" id="KW-0175">Coiled coil</keyword>
<evidence type="ECO:0000256" key="1">
    <source>
        <dbReference type="ARBA" id="ARBA00022527"/>
    </source>
</evidence>
<protein>
    <submittedName>
        <fullName evidence="5">Sensor histidine kinase</fullName>
    </submittedName>
</protein>
<gene>
    <name evidence="5" type="ORF">MF672_018150</name>
</gene>
<dbReference type="InterPro" id="IPR025847">
    <property type="entry name" value="MEDS_domain"/>
</dbReference>
<keyword evidence="5" id="KW-0808">Transferase</keyword>
<feature type="domain" description="Histidine kinase/HSP90-like ATPase" evidence="3">
    <location>
        <begin position="191"/>
        <end position="300"/>
    </location>
</feature>
<evidence type="ECO:0000259" key="4">
    <source>
        <dbReference type="Pfam" id="PF14417"/>
    </source>
</evidence>
<feature type="domain" description="MEDS" evidence="4">
    <location>
        <begin position="8"/>
        <end position="136"/>
    </location>
</feature>
<evidence type="ECO:0000256" key="2">
    <source>
        <dbReference type="SAM" id="Coils"/>
    </source>
</evidence>
<name>A0ABT0FUX3_9ACTN</name>
<dbReference type="RefSeq" id="WP_242381982.1">
    <property type="nucleotide sequence ID" value="NZ_JAKRKC020000001.1"/>
</dbReference>
<dbReference type="CDD" id="cd16936">
    <property type="entry name" value="HATPase_RsbW-like"/>
    <property type="match status" value="1"/>
</dbReference>
<dbReference type="Proteomes" id="UP001317259">
    <property type="component" value="Unassembled WGS sequence"/>
</dbReference>
<dbReference type="InterPro" id="IPR003594">
    <property type="entry name" value="HATPase_dom"/>
</dbReference>
<proteinExistence type="predicted"/>
<dbReference type="Pfam" id="PF14417">
    <property type="entry name" value="MEDS"/>
    <property type="match status" value="1"/>
</dbReference>
<dbReference type="PANTHER" id="PTHR35526:SF3">
    <property type="entry name" value="ANTI-SIGMA-F FACTOR RSBW"/>
    <property type="match status" value="1"/>
</dbReference>
<evidence type="ECO:0000259" key="3">
    <source>
        <dbReference type="Pfam" id="PF13581"/>
    </source>
</evidence>
<dbReference type="InterPro" id="IPR050267">
    <property type="entry name" value="Anti-sigma-factor_SerPK"/>
</dbReference>
<evidence type="ECO:0000313" key="5">
    <source>
        <dbReference type="EMBL" id="MCK2215698.1"/>
    </source>
</evidence>
<sequence>MRPDDGFRHLLVPYDAERDLLGTVVPYLRAGQAAGHAVVLLCRDRLNRSLARRLDAPVEWLDRESVFTRPAAAAAAYRHLAMRRLGDGARRVLVAGEAGFDGGQERGAVFEAIADVVLSALPVDALCLYDGGVPPGAVRTHPLVLTGDGAAPNPRYAGPAEVLREVAGLRGDLSVAGPPAHESGALYRIGDVADMRRRLRAWLATLPAPVAVRSDFVAAVGEVAANALRHGRPPVLLRVWVRPDRLVCTVVDQGHGFDDPLTGLPPHGDPWRPGGGLWLVRQVCDEFDTGRTEEGFVVRLAARSGPLDHSRLIQGARARAENASARAHRAQSRVDRLQRHLEAGGGAGKPGDR</sequence>
<dbReference type="Gene3D" id="3.30.565.10">
    <property type="entry name" value="Histidine kinase-like ATPase, C-terminal domain"/>
    <property type="match status" value="1"/>
</dbReference>
<feature type="coiled-coil region" evidence="2">
    <location>
        <begin position="313"/>
        <end position="340"/>
    </location>
</feature>
<keyword evidence="1" id="KW-0723">Serine/threonine-protein kinase</keyword>
<reference evidence="5 6" key="1">
    <citation type="submission" date="2022-04" db="EMBL/GenBank/DDBJ databases">
        <title>Genome draft of Actinomadura sp. ATCC 31491.</title>
        <authorList>
            <person name="Shi X."/>
            <person name="Du Y."/>
        </authorList>
    </citation>
    <scope>NUCLEOTIDE SEQUENCE [LARGE SCALE GENOMIC DNA]</scope>
    <source>
        <strain evidence="5 6">ATCC 31491</strain>
    </source>
</reference>
<dbReference type="InterPro" id="IPR036890">
    <property type="entry name" value="HATPase_C_sf"/>
</dbReference>
<dbReference type="Pfam" id="PF13581">
    <property type="entry name" value="HATPase_c_2"/>
    <property type="match status" value="1"/>
</dbReference>
<organism evidence="5 6">
    <name type="scientific">Actinomadura luzonensis</name>
    <dbReference type="NCBI Taxonomy" id="2805427"/>
    <lineage>
        <taxon>Bacteria</taxon>
        <taxon>Bacillati</taxon>
        <taxon>Actinomycetota</taxon>
        <taxon>Actinomycetes</taxon>
        <taxon>Streptosporangiales</taxon>
        <taxon>Thermomonosporaceae</taxon>
        <taxon>Actinomadura</taxon>
    </lineage>
</organism>
<keyword evidence="5" id="KW-0418">Kinase</keyword>
<dbReference type="SUPFAM" id="SSF55874">
    <property type="entry name" value="ATPase domain of HSP90 chaperone/DNA topoisomerase II/histidine kinase"/>
    <property type="match status" value="1"/>
</dbReference>